<keyword evidence="6" id="KW-1185">Reference proteome</keyword>
<dbReference type="InterPro" id="IPR011990">
    <property type="entry name" value="TPR-like_helical_dom_sf"/>
</dbReference>
<dbReference type="AlphaFoldDB" id="A0AAD3D2D7"/>
<comment type="caution">
    <text evidence="5">The sequence shown here is derived from an EMBL/GenBank/DDBJ whole genome shotgun (WGS) entry which is preliminary data.</text>
</comment>
<evidence type="ECO:0000256" key="3">
    <source>
        <dbReference type="PROSITE-ProRule" id="PRU00339"/>
    </source>
</evidence>
<keyword evidence="2 3" id="KW-0802">TPR repeat</keyword>
<gene>
    <name evidence="5" type="ORF">CTEN210_12808</name>
</gene>
<dbReference type="PROSITE" id="PS50005">
    <property type="entry name" value="TPR"/>
    <property type="match status" value="1"/>
</dbReference>
<dbReference type="SMART" id="SM00028">
    <property type="entry name" value="TPR"/>
    <property type="match status" value="3"/>
</dbReference>
<dbReference type="SUPFAM" id="SSF48452">
    <property type="entry name" value="TPR-like"/>
    <property type="match status" value="1"/>
</dbReference>
<dbReference type="PANTHER" id="PTHR45641">
    <property type="entry name" value="TETRATRICOPEPTIDE REPEAT PROTEIN (AFU_ORTHOLOGUE AFUA_6G03870)"/>
    <property type="match status" value="1"/>
</dbReference>
<protein>
    <recommendedName>
        <fullName evidence="7">MalT-like TPR region domain-containing protein</fullName>
    </recommendedName>
</protein>
<proteinExistence type="predicted"/>
<name>A0AAD3D2D7_9STRA</name>
<evidence type="ECO:0000313" key="6">
    <source>
        <dbReference type="Proteomes" id="UP001054902"/>
    </source>
</evidence>
<organism evidence="5 6">
    <name type="scientific">Chaetoceros tenuissimus</name>
    <dbReference type="NCBI Taxonomy" id="426638"/>
    <lineage>
        <taxon>Eukaryota</taxon>
        <taxon>Sar</taxon>
        <taxon>Stramenopiles</taxon>
        <taxon>Ochrophyta</taxon>
        <taxon>Bacillariophyta</taxon>
        <taxon>Coscinodiscophyceae</taxon>
        <taxon>Chaetocerotophycidae</taxon>
        <taxon>Chaetocerotales</taxon>
        <taxon>Chaetocerotaceae</taxon>
        <taxon>Chaetoceros</taxon>
    </lineage>
</organism>
<evidence type="ECO:0000313" key="5">
    <source>
        <dbReference type="EMBL" id="GFH56332.1"/>
    </source>
</evidence>
<dbReference type="InterPro" id="IPR019734">
    <property type="entry name" value="TPR_rpt"/>
</dbReference>
<feature type="region of interest" description="Disordered" evidence="4">
    <location>
        <begin position="36"/>
        <end position="59"/>
    </location>
</feature>
<reference evidence="5 6" key="1">
    <citation type="journal article" date="2021" name="Sci. Rep.">
        <title>The genome of the diatom Chaetoceros tenuissimus carries an ancient integrated fragment of an extant virus.</title>
        <authorList>
            <person name="Hongo Y."/>
            <person name="Kimura K."/>
            <person name="Takaki Y."/>
            <person name="Yoshida Y."/>
            <person name="Baba S."/>
            <person name="Kobayashi G."/>
            <person name="Nagasaki K."/>
            <person name="Hano T."/>
            <person name="Tomaru Y."/>
        </authorList>
    </citation>
    <scope>NUCLEOTIDE SEQUENCE [LARGE SCALE GENOMIC DNA]</scope>
    <source>
        <strain evidence="5 6">NIES-3715</strain>
    </source>
</reference>
<dbReference type="PANTHER" id="PTHR45641:SF19">
    <property type="entry name" value="NEPHROCYSTIN-3"/>
    <property type="match status" value="1"/>
</dbReference>
<feature type="repeat" description="TPR" evidence="3">
    <location>
        <begin position="271"/>
        <end position="304"/>
    </location>
</feature>
<accession>A0AAD3D2D7</accession>
<evidence type="ECO:0000256" key="2">
    <source>
        <dbReference type="ARBA" id="ARBA00022803"/>
    </source>
</evidence>
<dbReference type="Pfam" id="PF13424">
    <property type="entry name" value="TPR_12"/>
    <property type="match status" value="2"/>
</dbReference>
<feature type="compositionally biased region" description="Low complexity" evidence="4">
    <location>
        <begin position="37"/>
        <end position="47"/>
    </location>
</feature>
<keyword evidence="1" id="KW-0677">Repeat</keyword>
<evidence type="ECO:0000256" key="1">
    <source>
        <dbReference type="ARBA" id="ARBA00022737"/>
    </source>
</evidence>
<dbReference type="EMBL" id="BLLK01000051">
    <property type="protein sequence ID" value="GFH56332.1"/>
    <property type="molecule type" value="Genomic_DNA"/>
</dbReference>
<dbReference type="Proteomes" id="UP001054902">
    <property type="component" value="Unassembled WGS sequence"/>
</dbReference>
<evidence type="ECO:0000256" key="4">
    <source>
        <dbReference type="SAM" id="MobiDB-lite"/>
    </source>
</evidence>
<evidence type="ECO:0008006" key="7">
    <source>
        <dbReference type="Google" id="ProtNLM"/>
    </source>
</evidence>
<sequence>MPPQVVNMDVLLTQEFPQKSQYDVFGPLTTTSLIKESNASPASSPKSIKSRRRKYSNEKGQNPIKMLQTLLFPGGASMAYCNEETLSSSFLILDGLKTISLADSSKDQKEAIERWGKRLETNICVGKVSYEYREADEVEQSMSNSSSDFDALSTRAEVISQHLEKIPLVLDSDTTEDGTLLDPDRYLPPSHKMVADALKHQEYNQAIEVYEDILQADKERYGDNDLVCAIDMHNLGVTSLLANEFDTALYYFQEAVLLKRACLGHSDTTASESLVEIGIILYMRGDYDGSLKIFKEAHELYRESSNLEGVGRTSNNIACVYCKMGDLASAIQYLQEALKAQRMVLGISEKAESSLVTYALSQSNLGYLMIRDRTQCSDGKCADAISMLEESLLVLESVLGDENMTVANIKETISCERRDD</sequence>
<dbReference type="Gene3D" id="1.25.40.10">
    <property type="entry name" value="Tetratricopeptide repeat domain"/>
    <property type="match status" value="1"/>
</dbReference>